<dbReference type="AlphaFoldDB" id="A0A261USA3"/>
<name>A0A261USA3_9BORD</name>
<dbReference type="Pfam" id="PF26343">
    <property type="entry name" value="VapC50_C"/>
    <property type="match status" value="1"/>
</dbReference>
<evidence type="ECO:0000259" key="1">
    <source>
        <dbReference type="Pfam" id="PF26343"/>
    </source>
</evidence>
<accession>A0A261USA3</accession>
<comment type="caution">
    <text evidence="2">The sequence shown here is derived from an EMBL/GenBank/DDBJ whole genome shotgun (WGS) entry which is preliminary data.</text>
</comment>
<protein>
    <submittedName>
        <fullName evidence="2">PIN domain-containing protein</fullName>
    </submittedName>
</protein>
<reference evidence="2 3" key="1">
    <citation type="submission" date="2017-05" db="EMBL/GenBank/DDBJ databases">
        <title>Complete and WGS of Bordetella genogroups.</title>
        <authorList>
            <person name="Spilker T."/>
            <person name="LiPuma J."/>
        </authorList>
    </citation>
    <scope>NUCLEOTIDE SEQUENCE [LARGE SCALE GENOMIC DNA]</scope>
    <source>
        <strain evidence="2 3">AU9919</strain>
    </source>
</reference>
<gene>
    <name evidence="2" type="ORF">CAL20_02435</name>
</gene>
<dbReference type="InterPro" id="IPR058652">
    <property type="entry name" value="VapC50_C"/>
</dbReference>
<evidence type="ECO:0000313" key="2">
    <source>
        <dbReference type="EMBL" id="OZI64535.1"/>
    </source>
</evidence>
<organism evidence="2 3">
    <name type="scientific">Bordetella genomosp. 4</name>
    <dbReference type="NCBI Taxonomy" id="463044"/>
    <lineage>
        <taxon>Bacteria</taxon>
        <taxon>Pseudomonadati</taxon>
        <taxon>Pseudomonadota</taxon>
        <taxon>Betaproteobacteria</taxon>
        <taxon>Burkholderiales</taxon>
        <taxon>Alcaligenaceae</taxon>
        <taxon>Bordetella</taxon>
    </lineage>
</organism>
<sequence>MSVPVVADADTLFAATTRGLLIYLDYHGLIKLHWSPLILDEVSRALVDTGRKPTLKDARAHEARMCKALPNALVSTADVQAQFAAVASAVRSGKDIHVAACAYCVIAGEVYGGTPAVALVSRNTKDFRKTALARLGIVLQLPDAFLYGLITAQPVEVAAAFRRFRMDLASKPEPEALLERLERDGQVKAVQRLLDLYRAQEIEL</sequence>
<evidence type="ECO:0000313" key="3">
    <source>
        <dbReference type="Proteomes" id="UP000216885"/>
    </source>
</evidence>
<dbReference type="RefSeq" id="WP_094837109.1">
    <property type="nucleotide sequence ID" value="NZ_NEVQ01000003.1"/>
</dbReference>
<feature type="domain" description="VapC50 C-terminal" evidence="1">
    <location>
        <begin position="142"/>
        <end position="193"/>
    </location>
</feature>
<keyword evidence="3" id="KW-1185">Reference proteome</keyword>
<proteinExistence type="predicted"/>
<dbReference type="EMBL" id="NEVQ01000003">
    <property type="protein sequence ID" value="OZI64535.1"/>
    <property type="molecule type" value="Genomic_DNA"/>
</dbReference>
<dbReference type="Proteomes" id="UP000216885">
    <property type="component" value="Unassembled WGS sequence"/>
</dbReference>